<comment type="subcellular location">
    <subcellularLocation>
        <location evidence="16">Cell membrane</location>
        <topology evidence="16">Single-pass membrane protein</topology>
    </subcellularLocation>
</comment>
<dbReference type="Pfam" id="PF04205">
    <property type="entry name" value="FMN_bind"/>
    <property type="match status" value="1"/>
</dbReference>
<evidence type="ECO:0000256" key="6">
    <source>
        <dbReference type="ARBA" id="ARBA00022643"/>
    </source>
</evidence>
<dbReference type="EC" id="7.2.1.1" evidence="16 17"/>
<keyword evidence="5 16" id="KW-0285">Flavoprotein</keyword>
<accession>M7NT82</accession>
<dbReference type="PANTHER" id="PTHR37838:SF1">
    <property type="entry name" value="NA(+)-TRANSLOCATING NADH-QUINONE REDUCTASE SUBUNIT C"/>
    <property type="match status" value="1"/>
</dbReference>
<dbReference type="GO" id="GO:0006814">
    <property type="term" value="P:sodium ion transport"/>
    <property type="evidence" value="ECO:0007669"/>
    <property type="project" value="UniProtKB-UniRule"/>
</dbReference>
<evidence type="ECO:0000256" key="17">
    <source>
        <dbReference type="PIRNR" id="PIRNR009437"/>
    </source>
</evidence>
<dbReference type="eggNOG" id="COG2869">
    <property type="taxonomic scope" value="Bacteria"/>
</dbReference>
<comment type="cofactor">
    <cofactor evidence="16 17">
        <name>FMN</name>
        <dbReference type="ChEBI" id="CHEBI:58210"/>
    </cofactor>
</comment>
<comment type="function">
    <text evidence="16">NQR complex catalyzes the reduction of ubiquinone-1 to ubiquinol by two successive reactions, coupled with the transport of Na(+) ions from the cytoplasm to the periplasm. NqrA to NqrE are probably involved in the second step, the conversion of ubisemiquinone to ubiquinol.</text>
</comment>
<dbReference type="AlphaFoldDB" id="M7NT82"/>
<keyword evidence="10 16" id="KW-0520">NAD</keyword>
<feature type="transmembrane region" description="Helical" evidence="16">
    <location>
        <begin position="6"/>
        <end position="30"/>
    </location>
</feature>
<keyword evidence="2 16" id="KW-1003">Cell membrane</keyword>
<evidence type="ECO:0000256" key="9">
    <source>
        <dbReference type="ARBA" id="ARBA00022989"/>
    </source>
</evidence>
<keyword evidence="13 16" id="KW-0830">Ubiquinone</keyword>
<evidence type="ECO:0000256" key="3">
    <source>
        <dbReference type="ARBA" id="ARBA00022519"/>
    </source>
</evidence>
<dbReference type="GO" id="GO:0010181">
    <property type="term" value="F:FMN binding"/>
    <property type="evidence" value="ECO:0007669"/>
    <property type="project" value="UniProtKB-UniRule"/>
</dbReference>
<name>M7NT82_9BACT</name>
<evidence type="ECO:0000256" key="16">
    <source>
        <dbReference type="HAMAP-Rule" id="MF_00427"/>
    </source>
</evidence>
<comment type="catalytic activity">
    <reaction evidence="16 17">
        <text>a ubiquinone + n Na(+)(in) + NADH + H(+) = a ubiquinol + n Na(+)(out) + NAD(+)</text>
        <dbReference type="Rhea" id="RHEA:47748"/>
        <dbReference type="Rhea" id="RHEA-COMP:9565"/>
        <dbReference type="Rhea" id="RHEA-COMP:9566"/>
        <dbReference type="ChEBI" id="CHEBI:15378"/>
        <dbReference type="ChEBI" id="CHEBI:16389"/>
        <dbReference type="ChEBI" id="CHEBI:17976"/>
        <dbReference type="ChEBI" id="CHEBI:29101"/>
        <dbReference type="ChEBI" id="CHEBI:57540"/>
        <dbReference type="ChEBI" id="CHEBI:57945"/>
        <dbReference type="EC" id="7.2.1.1"/>
    </reaction>
</comment>
<evidence type="ECO:0000256" key="12">
    <source>
        <dbReference type="ARBA" id="ARBA00023065"/>
    </source>
</evidence>
<dbReference type="GO" id="GO:0005886">
    <property type="term" value="C:plasma membrane"/>
    <property type="evidence" value="ECO:0007669"/>
    <property type="project" value="UniProtKB-SubCell"/>
</dbReference>
<evidence type="ECO:0000313" key="19">
    <source>
        <dbReference type="EMBL" id="EMR01689.1"/>
    </source>
</evidence>
<dbReference type="RefSeq" id="WP_009196558.1">
    <property type="nucleotide sequence ID" value="NZ_AODQ01000096.1"/>
</dbReference>
<feature type="domain" description="FMN-binding" evidence="18">
    <location>
        <begin position="131"/>
        <end position="233"/>
    </location>
</feature>
<dbReference type="OrthoDB" id="9813828at2"/>
<keyword evidence="14 16" id="KW-0472">Membrane</keyword>
<reference evidence="19 20" key="1">
    <citation type="journal article" date="2013" name="Genome Announc.">
        <title>Draft Genome Sequence of Cesiribacter andamanensis Strain AMV16T, Isolated from a Soil Sample from a Mud Volcano in the Andaman Islands, India.</title>
        <authorList>
            <person name="Shivaji S."/>
            <person name="Ara S."/>
            <person name="Begum Z."/>
            <person name="Srinivas T.N."/>
            <person name="Singh A."/>
            <person name="Kumar Pinnaka A."/>
        </authorList>
    </citation>
    <scope>NUCLEOTIDE SEQUENCE [LARGE SCALE GENOMIC DNA]</scope>
    <source>
        <strain evidence="19 20">AMV16</strain>
    </source>
</reference>
<organism evidence="19 20">
    <name type="scientific">Cesiribacter andamanensis AMV16</name>
    <dbReference type="NCBI Taxonomy" id="1279009"/>
    <lineage>
        <taxon>Bacteria</taxon>
        <taxon>Pseudomonadati</taxon>
        <taxon>Bacteroidota</taxon>
        <taxon>Cytophagia</taxon>
        <taxon>Cytophagales</taxon>
        <taxon>Cesiribacteraceae</taxon>
        <taxon>Cesiribacter</taxon>
    </lineage>
</organism>
<keyword evidence="19" id="KW-0560">Oxidoreductase</keyword>
<evidence type="ECO:0000256" key="8">
    <source>
        <dbReference type="ARBA" id="ARBA00022967"/>
    </source>
</evidence>
<keyword evidence="7 16" id="KW-0812">Transmembrane</keyword>
<proteinExistence type="inferred from homology"/>
<evidence type="ECO:0000256" key="2">
    <source>
        <dbReference type="ARBA" id="ARBA00022475"/>
    </source>
</evidence>
<evidence type="ECO:0000256" key="7">
    <source>
        <dbReference type="ARBA" id="ARBA00022692"/>
    </source>
</evidence>
<dbReference type="GO" id="GO:0016655">
    <property type="term" value="F:oxidoreductase activity, acting on NAD(P)H, quinone or similar compound as acceptor"/>
    <property type="evidence" value="ECO:0007669"/>
    <property type="project" value="UniProtKB-UniRule"/>
</dbReference>
<dbReference type="PIRSF" id="PIRSF009437">
    <property type="entry name" value="NQR-1_subunit_C"/>
    <property type="match status" value="1"/>
</dbReference>
<keyword evidence="8 16" id="KW-1278">Translocase</keyword>
<evidence type="ECO:0000256" key="11">
    <source>
        <dbReference type="ARBA" id="ARBA00023053"/>
    </source>
</evidence>
<dbReference type="EMBL" id="AODQ01000096">
    <property type="protein sequence ID" value="EMR01689.1"/>
    <property type="molecule type" value="Genomic_DNA"/>
</dbReference>
<protein>
    <recommendedName>
        <fullName evidence="16 17">Na(+)-translocating NADH-quinone reductase subunit C</fullName>
        <shortName evidence="16 17">Na(+)-NQR subunit C</shortName>
        <shortName evidence="16 17">Na(+)-translocating NQR subunit C</shortName>
        <ecNumber evidence="16 17">7.2.1.1</ecNumber>
    </recommendedName>
    <alternativeName>
        <fullName evidence="16 17">NQR complex subunit C</fullName>
    </alternativeName>
    <alternativeName>
        <fullName evidence="16 17">NQR-1 subunit C</fullName>
    </alternativeName>
</protein>
<dbReference type="NCBIfam" id="TIGR01938">
    <property type="entry name" value="nqrC"/>
    <property type="match status" value="1"/>
</dbReference>
<evidence type="ECO:0000259" key="18">
    <source>
        <dbReference type="SMART" id="SM00900"/>
    </source>
</evidence>
<comment type="caution">
    <text evidence="16">Lacks conserved residue(s) required for the propagation of feature annotation.</text>
</comment>
<feature type="modified residue" description="FMN phosphoryl threonine" evidence="16">
    <location>
        <position position="216"/>
    </location>
</feature>
<comment type="similarity">
    <text evidence="16 17">Belongs to the NqrC family.</text>
</comment>
<dbReference type="PATRIC" id="fig|1279009.4.peg.3223"/>
<evidence type="ECO:0000256" key="5">
    <source>
        <dbReference type="ARBA" id="ARBA00022630"/>
    </source>
</evidence>
<keyword evidence="1 16" id="KW-0813">Transport</keyword>
<dbReference type="InterPro" id="IPR010204">
    <property type="entry name" value="NqrC"/>
</dbReference>
<dbReference type="Proteomes" id="UP000011910">
    <property type="component" value="Unassembled WGS sequence"/>
</dbReference>
<evidence type="ECO:0000256" key="13">
    <source>
        <dbReference type="ARBA" id="ARBA00023075"/>
    </source>
</evidence>
<dbReference type="STRING" id="1279009.ADICEAN_03175"/>
<evidence type="ECO:0000256" key="14">
    <source>
        <dbReference type="ARBA" id="ARBA00023136"/>
    </source>
</evidence>
<evidence type="ECO:0000256" key="1">
    <source>
        <dbReference type="ARBA" id="ARBA00022448"/>
    </source>
</evidence>
<evidence type="ECO:0000256" key="15">
    <source>
        <dbReference type="ARBA" id="ARBA00023201"/>
    </source>
</evidence>
<dbReference type="SMART" id="SM00900">
    <property type="entry name" value="FMN_bind"/>
    <property type="match status" value="1"/>
</dbReference>
<keyword evidence="3" id="KW-0997">Cell inner membrane</keyword>
<comment type="subunit">
    <text evidence="16 17">Composed of six subunits; NqrA, NqrB, NqrC, NqrD, NqrE and NqrF.</text>
</comment>
<gene>
    <name evidence="16 19" type="primary">nqrC</name>
    <name evidence="19" type="ORF">ADICEAN_03175</name>
</gene>
<comment type="caution">
    <text evidence="19">The sequence shown here is derived from an EMBL/GenBank/DDBJ whole genome shotgun (WGS) entry which is preliminary data.</text>
</comment>
<evidence type="ECO:0000256" key="4">
    <source>
        <dbReference type="ARBA" id="ARBA00022553"/>
    </source>
</evidence>
<keyword evidence="9 16" id="KW-1133">Transmembrane helix</keyword>
<dbReference type="HAMAP" id="MF_00427">
    <property type="entry name" value="NqrC"/>
    <property type="match status" value="1"/>
</dbReference>
<keyword evidence="15 16" id="KW-0739">Sodium transport</keyword>
<keyword evidence="12 16" id="KW-0406">Ion transport</keyword>
<keyword evidence="11 16" id="KW-0915">Sodium</keyword>
<keyword evidence="4 16" id="KW-0597">Phosphoprotein</keyword>
<evidence type="ECO:0000313" key="20">
    <source>
        <dbReference type="Proteomes" id="UP000011910"/>
    </source>
</evidence>
<keyword evidence="20" id="KW-1185">Reference proteome</keyword>
<dbReference type="PANTHER" id="PTHR37838">
    <property type="entry name" value="NA(+)-TRANSLOCATING NADH-QUINONE REDUCTASE SUBUNIT C"/>
    <property type="match status" value="1"/>
</dbReference>
<evidence type="ECO:0000256" key="10">
    <source>
        <dbReference type="ARBA" id="ARBA00023027"/>
    </source>
</evidence>
<sequence>MRQSNAYVIGFAAILTVIIGGLLAAAAVGLREPQQKAVKLDTRTKILSAVMEIKEGDDVNQIWEERISSLVVDIDGDVVERLDDGTAVIAESIDVGKEFKKSPQERLFPVFEFKGDNGEIQNYIIPVYGNGLWDRIWGFVALEKDLVTIKGVRFDHKGETPGLGARITDGEVQDRYIGKKIYNNVGDLVSVQMMKAETGDASIYDEYHVDGMSGSTMTANGVNDMLMRYFRYYSNYFKTIDSADQDEIRKAEQVDEVIEDQQPMKENVQTEEVQ</sequence>
<keyword evidence="6 16" id="KW-0288">FMN</keyword>
<dbReference type="InterPro" id="IPR007329">
    <property type="entry name" value="FMN-bd"/>
</dbReference>